<dbReference type="GO" id="GO:0046654">
    <property type="term" value="P:tetrahydrofolate biosynthetic process"/>
    <property type="evidence" value="ECO:0007669"/>
    <property type="project" value="UniProtKB-UniPathway"/>
</dbReference>
<evidence type="ECO:0000259" key="10">
    <source>
        <dbReference type="Pfam" id="PF00117"/>
    </source>
</evidence>
<dbReference type="GO" id="GO:0008153">
    <property type="term" value="P:4-aminobenzoate biosynthetic process"/>
    <property type="evidence" value="ECO:0007669"/>
    <property type="project" value="TreeGrafter"/>
</dbReference>
<evidence type="ECO:0000256" key="5">
    <source>
        <dbReference type="ARBA" id="ARBA00022679"/>
    </source>
</evidence>
<dbReference type="SUPFAM" id="SSF52317">
    <property type="entry name" value="Class I glutamine amidotransferase-like"/>
    <property type="match status" value="1"/>
</dbReference>
<dbReference type="InterPro" id="IPR006221">
    <property type="entry name" value="TrpG/PapA_dom"/>
</dbReference>
<comment type="similarity">
    <text evidence="3">In the C-terminal section; belongs to the anthranilate synthase component I family.</text>
</comment>
<dbReference type="PANTHER" id="PTHR11236">
    <property type="entry name" value="AMINOBENZOATE/ANTHRANILATE SYNTHASE"/>
    <property type="match status" value="1"/>
</dbReference>
<evidence type="ECO:0000256" key="6">
    <source>
        <dbReference type="ARBA" id="ARBA00022909"/>
    </source>
</evidence>
<feature type="domain" description="Glutamine amidotransferase" evidence="10">
    <location>
        <begin position="9"/>
        <end position="233"/>
    </location>
</feature>
<dbReference type="GO" id="GO:0005737">
    <property type="term" value="C:cytoplasm"/>
    <property type="evidence" value="ECO:0007669"/>
    <property type="project" value="TreeGrafter"/>
</dbReference>
<accession>A0A0B1P6T3</accession>
<dbReference type="Gene3D" id="3.60.120.10">
    <property type="entry name" value="Anthranilate synthase"/>
    <property type="match status" value="1"/>
</dbReference>
<evidence type="ECO:0000256" key="3">
    <source>
        <dbReference type="ARBA" id="ARBA00005970"/>
    </source>
</evidence>
<keyword evidence="7" id="KW-0315">Glutamine amidotransferase</keyword>
<dbReference type="PRINTS" id="PR00097">
    <property type="entry name" value="ANTSNTHASEII"/>
</dbReference>
<dbReference type="HOGENOM" id="CLU_006493_0_0_1"/>
<evidence type="ECO:0000256" key="2">
    <source>
        <dbReference type="ARBA" id="ARBA00005009"/>
    </source>
</evidence>
<dbReference type="InterPro" id="IPR019999">
    <property type="entry name" value="Anth_synth_I-like"/>
</dbReference>
<comment type="catalytic activity">
    <reaction evidence="1">
        <text>chorismate + L-glutamine = 4-amino-4-deoxychorismate + L-glutamate</text>
        <dbReference type="Rhea" id="RHEA:11672"/>
        <dbReference type="ChEBI" id="CHEBI:29748"/>
        <dbReference type="ChEBI" id="CHEBI:29985"/>
        <dbReference type="ChEBI" id="CHEBI:58359"/>
        <dbReference type="ChEBI" id="CHEBI:58406"/>
        <dbReference type="EC" id="2.6.1.85"/>
    </reaction>
</comment>
<evidence type="ECO:0000259" key="11">
    <source>
        <dbReference type="Pfam" id="PF00425"/>
    </source>
</evidence>
<gene>
    <name evidence="13" type="ORF">EV44_g2034</name>
</gene>
<dbReference type="InterPro" id="IPR015890">
    <property type="entry name" value="Chorismate_C"/>
</dbReference>
<dbReference type="InterPro" id="IPR005801">
    <property type="entry name" value="ADC_synthase"/>
</dbReference>
<dbReference type="GO" id="GO:0000162">
    <property type="term" value="P:L-tryptophan biosynthetic process"/>
    <property type="evidence" value="ECO:0007669"/>
    <property type="project" value="TreeGrafter"/>
</dbReference>
<comment type="caution">
    <text evidence="13">The sequence shown here is derived from an EMBL/GenBank/DDBJ whole genome shotgun (WGS) entry which is preliminary data.</text>
</comment>
<dbReference type="PANTHER" id="PTHR11236:SF18">
    <property type="entry name" value="AMINODEOXYCHORISMATE SYNTHASE"/>
    <property type="match status" value="1"/>
</dbReference>
<keyword evidence="6" id="KW-0289">Folate biosynthesis</keyword>
<dbReference type="PROSITE" id="PS51273">
    <property type="entry name" value="GATASE_TYPE_1"/>
    <property type="match status" value="1"/>
</dbReference>
<evidence type="ECO:0000256" key="9">
    <source>
        <dbReference type="ARBA" id="ARBA00031904"/>
    </source>
</evidence>
<organism evidence="13 14">
    <name type="scientific">Uncinula necator</name>
    <name type="common">Grape powdery mildew</name>
    <dbReference type="NCBI Taxonomy" id="52586"/>
    <lineage>
        <taxon>Eukaryota</taxon>
        <taxon>Fungi</taxon>
        <taxon>Dikarya</taxon>
        <taxon>Ascomycota</taxon>
        <taxon>Pezizomycotina</taxon>
        <taxon>Leotiomycetes</taxon>
        <taxon>Erysiphales</taxon>
        <taxon>Erysiphaceae</taxon>
        <taxon>Erysiphe</taxon>
    </lineage>
</organism>
<evidence type="ECO:0000256" key="8">
    <source>
        <dbReference type="ARBA" id="ARBA00031329"/>
    </source>
</evidence>
<dbReference type="InterPro" id="IPR006805">
    <property type="entry name" value="Anth_synth_I_N"/>
</dbReference>
<evidence type="ECO:0000256" key="4">
    <source>
        <dbReference type="ARBA" id="ARBA00013139"/>
    </source>
</evidence>
<dbReference type="InterPro" id="IPR010117">
    <property type="entry name" value="PabB_fungal"/>
</dbReference>
<dbReference type="Pfam" id="PF00117">
    <property type="entry name" value="GATase"/>
    <property type="match status" value="1"/>
</dbReference>
<dbReference type="SUPFAM" id="SSF56322">
    <property type="entry name" value="ADC synthase"/>
    <property type="match status" value="1"/>
</dbReference>
<feature type="domain" description="Chorismate-utilising enzyme C-terminal" evidence="11">
    <location>
        <begin position="522"/>
        <end position="685"/>
    </location>
</feature>
<evidence type="ECO:0000256" key="7">
    <source>
        <dbReference type="ARBA" id="ARBA00022962"/>
    </source>
</evidence>
<proteinExistence type="inferred from homology"/>
<evidence type="ECO:0000256" key="1">
    <source>
        <dbReference type="ARBA" id="ARBA00001000"/>
    </source>
</evidence>
<evidence type="ECO:0000313" key="13">
    <source>
        <dbReference type="EMBL" id="KHJ33973.1"/>
    </source>
</evidence>
<dbReference type="EC" id="2.6.1.85" evidence="4"/>
<dbReference type="Gene3D" id="3.40.50.880">
    <property type="match status" value="1"/>
</dbReference>
<dbReference type="InterPro" id="IPR017926">
    <property type="entry name" value="GATASE"/>
</dbReference>
<evidence type="ECO:0000313" key="14">
    <source>
        <dbReference type="Proteomes" id="UP000030854"/>
    </source>
</evidence>
<dbReference type="GO" id="GO:0046820">
    <property type="term" value="F:4-amino-4-deoxychorismate synthase activity"/>
    <property type="evidence" value="ECO:0007669"/>
    <property type="project" value="UniProtKB-EC"/>
</dbReference>
<sequence length="821" mass="91447">MLSKPMILFIDAYDSFSNNIISLLETTLNVSVRTVKIDNPVLLASKNALHTELRNYVAVICGPGPGSPENKGDVGLIKQIWNLNNEEMLPVLGICLGFQSLCLEFGASIQRLKGPQHGIVRKITHNGSLNDTKSIFNEVGEIYATLYQSLCVDIGHSSMSRGEQEKKKWQPTDQCPNLVPLAWVESDISKSNNSGIKDEKILVGIQHANYPFWAIQYHPESICTNNESKKLIKNWFALVTDWNQSSGRKCVISESPLQGLSSIHRPLSSQNFQLKSVPHCSGYQITCNNAVSEIRCFTRKIKLTFGMTIPDIVERVQDINAEHILLESSNASQSSSVKGRFSIIGLDIGSCTRIEYQVGQNFFKIVKSQVDSDNSTIRISSEQSCEEVWNYIATQLEMVKDCSGNIESIFWGGFMGYTTYELGLERIGIKPDFKHINNRSRPDLCLVWVNSSIVIDHANNQIFIQKLAPQADGNSVYHWIDKIVQELEPKLVLSKSASPTNLKHRKKSFAKSRFKLILPPDESDYQNKVLACQSHIQAGESYELCLTDQTIIQIQQPKSAWDVYKMLRLSQPAPFASYLRLGPVTFISASPEQFLKWNEIGDCELRPMKGTVKKSSTITSTTEAASVLHKPKEIAENLMIVDLARHDLHGICGSGNVTVPKLMVIEEYASVFQMISVISGKINSPFKGNNLSLPEKKTVEGSEIRGSHTGLDVLVSSLPPGSMTGAPKKRSCEILKEIEGKERSLYSGVVGYLDVRGRGDWSVNIRCLFKWDDESIVTKSGETAWKFYIGAGGAVTSLSTAFEEKEEMLAKLEGILKIFKD</sequence>
<dbReference type="AlphaFoldDB" id="A0A0B1P6T3"/>
<dbReference type="GO" id="GO:0046656">
    <property type="term" value="P:folic acid biosynthetic process"/>
    <property type="evidence" value="ECO:0007669"/>
    <property type="project" value="UniProtKB-KW"/>
</dbReference>
<dbReference type="OMA" id="DWSVNIR"/>
<dbReference type="UniPathway" id="UPA00077">
    <property type="reaction ID" value="UER00149"/>
</dbReference>
<dbReference type="Pfam" id="PF04715">
    <property type="entry name" value="Anth_synt_I_N"/>
    <property type="match status" value="1"/>
</dbReference>
<dbReference type="NCBIfam" id="TIGR01823">
    <property type="entry name" value="PabB-fungal"/>
    <property type="match status" value="1"/>
</dbReference>
<dbReference type="InterPro" id="IPR029062">
    <property type="entry name" value="Class_I_gatase-like"/>
</dbReference>
<name>A0A0B1P6T3_UNCNE</name>
<dbReference type="Proteomes" id="UP000030854">
    <property type="component" value="Unassembled WGS sequence"/>
</dbReference>
<dbReference type="STRING" id="52586.A0A0B1P6T3"/>
<feature type="domain" description="Chorismate-utilising enzyme C-terminal" evidence="11">
    <location>
        <begin position="705"/>
        <end position="811"/>
    </location>
</feature>
<protein>
    <recommendedName>
        <fullName evidence="4">aminodeoxychorismate synthase</fullName>
        <ecNumber evidence="4">2.6.1.85</ecNumber>
    </recommendedName>
    <alternativeName>
        <fullName evidence="8">Para-aminobenzoate synthase</fullName>
    </alternativeName>
    <alternativeName>
        <fullName evidence="9">p-aminobenzoic acid synthase</fullName>
    </alternativeName>
</protein>
<dbReference type="CDD" id="cd01743">
    <property type="entry name" value="GATase1_Anthranilate_Synthase"/>
    <property type="match status" value="1"/>
</dbReference>
<evidence type="ECO:0000259" key="12">
    <source>
        <dbReference type="Pfam" id="PF04715"/>
    </source>
</evidence>
<keyword evidence="14" id="KW-1185">Reference proteome</keyword>
<dbReference type="EMBL" id="JNVN01001128">
    <property type="protein sequence ID" value="KHJ33973.1"/>
    <property type="molecule type" value="Genomic_DNA"/>
</dbReference>
<feature type="domain" description="Anthranilate synthase component I N-terminal" evidence="12">
    <location>
        <begin position="311"/>
        <end position="464"/>
    </location>
</feature>
<keyword evidence="5" id="KW-0808">Transferase</keyword>
<comment type="pathway">
    <text evidence="2">Cofactor biosynthesis; tetrahydrofolate biosynthesis; 4-aminobenzoate from chorismate: step 1/2.</text>
</comment>
<reference evidence="13 14" key="1">
    <citation type="journal article" date="2014" name="BMC Genomics">
        <title>Adaptive genomic structural variation in the grape powdery mildew pathogen, Erysiphe necator.</title>
        <authorList>
            <person name="Jones L."/>
            <person name="Riaz S."/>
            <person name="Morales-Cruz A."/>
            <person name="Amrine K.C."/>
            <person name="McGuire B."/>
            <person name="Gubler W.D."/>
            <person name="Walker M.A."/>
            <person name="Cantu D."/>
        </authorList>
    </citation>
    <scope>NUCLEOTIDE SEQUENCE [LARGE SCALE GENOMIC DNA]</scope>
    <source>
        <strain evidence="14">c</strain>
    </source>
</reference>
<dbReference type="Pfam" id="PF00425">
    <property type="entry name" value="Chorismate_bind"/>
    <property type="match status" value="2"/>
</dbReference>